<dbReference type="KEGG" id="maur:BOH66_01200"/>
<dbReference type="AlphaFoldDB" id="A0A1P8U4M7"/>
<reference evidence="2 3" key="1">
    <citation type="submission" date="2016-12" db="EMBL/GenBank/DDBJ databases">
        <title>Complete genome sequence of Microbacterium aurum KACC 15219.</title>
        <authorList>
            <person name="Jung Y."/>
            <person name="Shin J.-H."/>
            <person name="Lee Y.-J."/>
            <person name="Yi H."/>
            <person name="Bahn Y.-S."/>
            <person name="Kim J.F."/>
            <person name="Lee D.-W."/>
        </authorList>
    </citation>
    <scope>NUCLEOTIDE SEQUENCE [LARGE SCALE GENOMIC DNA]</scope>
    <source>
        <strain evidence="2 3">KACC 15219</strain>
    </source>
</reference>
<organism evidence="2 3">
    <name type="scientific">Microbacterium aurum</name>
    <dbReference type="NCBI Taxonomy" id="36805"/>
    <lineage>
        <taxon>Bacteria</taxon>
        <taxon>Bacillati</taxon>
        <taxon>Actinomycetota</taxon>
        <taxon>Actinomycetes</taxon>
        <taxon>Micrococcales</taxon>
        <taxon>Microbacteriaceae</taxon>
        <taxon>Microbacterium</taxon>
    </lineage>
</organism>
<dbReference type="EMBL" id="CP018762">
    <property type="protein sequence ID" value="APZ33067.1"/>
    <property type="molecule type" value="Genomic_DNA"/>
</dbReference>
<evidence type="ECO:0000256" key="1">
    <source>
        <dbReference type="SAM" id="SignalP"/>
    </source>
</evidence>
<name>A0A1P8U4M7_9MICO</name>
<evidence type="ECO:0000313" key="3">
    <source>
        <dbReference type="Proteomes" id="UP000187185"/>
    </source>
</evidence>
<dbReference type="Proteomes" id="UP000187185">
    <property type="component" value="Chromosome"/>
</dbReference>
<protein>
    <recommendedName>
        <fullName evidence="4">Lipoprotein</fullName>
    </recommendedName>
</protein>
<sequence length="204" mass="22036">MKSTPATTATTAVLLLALATALTACTAPEEEIPPLNLESILDTTTQFQAQILEDGKVTASEYEMALLAERDCVITAGAVAGELYETGNAEKTFDYEVTASDESDLKAIDEKAGACLGEYFDDVAHVWAYQQLLTAEERKELQPKVVQCLTDTGIAVPSDADLEKITEILYSNETYPDLARPCIDAYPGFFFIAPDSNGTGHSHE</sequence>
<dbReference type="PROSITE" id="PS51257">
    <property type="entry name" value="PROKAR_LIPOPROTEIN"/>
    <property type="match status" value="1"/>
</dbReference>
<gene>
    <name evidence="2" type="ORF">BOH66_01200</name>
</gene>
<dbReference type="RefSeq" id="WP_076688542.1">
    <property type="nucleotide sequence ID" value="NZ_CP018762.1"/>
</dbReference>
<keyword evidence="3" id="KW-1185">Reference proteome</keyword>
<evidence type="ECO:0000313" key="2">
    <source>
        <dbReference type="EMBL" id="APZ33067.1"/>
    </source>
</evidence>
<proteinExistence type="predicted"/>
<feature type="chain" id="PRO_5013156829" description="Lipoprotein" evidence="1">
    <location>
        <begin position="27"/>
        <end position="204"/>
    </location>
</feature>
<dbReference type="OrthoDB" id="3268054at2"/>
<feature type="signal peptide" evidence="1">
    <location>
        <begin position="1"/>
        <end position="26"/>
    </location>
</feature>
<keyword evidence="1" id="KW-0732">Signal</keyword>
<evidence type="ECO:0008006" key="4">
    <source>
        <dbReference type="Google" id="ProtNLM"/>
    </source>
</evidence>
<accession>A0A1P8U4M7</accession>